<dbReference type="OrthoDB" id="17262at2759"/>
<reference evidence="2" key="1">
    <citation type="journal article" date="2020" name="Stud. Mycol.">
        <title>101 Dothideomycetes genomes: a test case for predicting lifestyles and emergence of pathogens.</title>
        <authorList>
            <person name="Haridas S."/>
            <person name="Albert R."/>
            <person name="Binder M."/>
            <person name="Bloem J."/>
            <person name="Labutti K."/>
            <person name="Salamov A."/>
            <person name="Andreopoulos B."/>
            <person name="Baker S."/>
            <person name="Barry K."/>
            <person name="Bills G."/>
            <person name="Bluhm B."/>
            <person name="Cannon C."/>
            <person name="Castanera R."/>
            <person name="Culley D."/>
            <person name="Daum C."/>
            <person name="Ezra D."/>
            <person name="Gonzalez J."/>
            <person name="Henrissat B."/>
            <person name="Kuo A."/>
            <person name="Liang C."/>
            <person name="Lipzen A."/>
            <person name="Lutzoni F."/>
            <person name="Magnuson J."/>
            <person name="Mondo S."/>
            <person name="Nolan M."/>
            <person name="Ohm R."/>
            <person name="Pangilinan J."/>
            <person name="Park H.-J."/>
            <person name="Ramirez L."/>
            <person name="Alfaro M."/>
            <person name="Sun H."/>
            <person name="Tritt A."/>
            <person name="Yoshinaga Y."/>
            <person name="Zwiers L.-H."/>
            <person name="Turgeon B."/>
            <person name="Goodwin S."/>
            <person name="Spatafora J."/>
            <person name="Crous P."/>
            <person name="Grigoriev I."/>
        </authorList>
    </citation>
    <scope>NUCLEOTIDE SEQUENCE</scope>
    <source>
        <strain evidence="2">CBS 125425</strain>
    </source>
</reference>
<gene>
    <name evidence="2" type="ORF">EJ04DRAFT_157577</name>
</gene>
<protein>
    <recommendedName>
        <fullName evidence="1">Post-transcriptional regulator MKT1 C-terminal domain-containing protein</fullName>
    </recommendedName>
</protein>
<organism evidence="2 3">
    <name type="scientific">Polyplosphaeria fusca</name>
    <dbReference type="NCBI Taxonomy" id="682080"/>
    <lineage>
        <taxon>Eukaryota</taxon>
        <taxon>Fungi</taxon>
        <taxon>Dikarya</taxon>
        <taxon>Ascomycota</taxon>
        <taxon>Pezizomycotina</taxon>
        <taxon>Dothideomycetes</taxon>
        <taxon>Pleosporomycetidae</taxon>
        <taxon>Pleosporales</taxon>
        <taxon>Tetraplosphaeriaceae</taxon>
        <taxon>Polyplosphaeria</taxon>
    </lineage>
</organism>
<comment type="caution">
    <text evidence="2">The sequence shown here is derived from an EMBL/GenBank/DDBJ whole genome shotgun (WGS) entry which is preliminary data.</text>
</comment>
<keyword evidence="3" id="KW-1185">Reference proteome</keyword>
<evidence type="ECO:0000259" key="1">
    <source>
        <dbReference type="Pfam" id="PF12246"/>
    </source>
</evidence>
<evidence type="ECO:0000313" key="3">
    <source>
        <dbReference type="Proteomes" id="UP000799444"/>
    </source>
</evidence>
<evidence type="ECO:0000313" key="2">
    <source>
        <dbReference type="EMBL" id="KAF2736551.1"/>
    </source>
</evidence>
<dbReference type="Pfam" id="PF12246">
    <property type="entry name" value="MKT1_C"/>
    <property type="match status" value="1"/>
</dbReference>
<dbReference type="InterPro" id="IPR022039">
    <property type="entry name" value="MKT1_C"/>
</dbReference>
<dbReference type="AlphaFoldDB" id="A0A9P4R4Y3"/>
<proteinExistence type="predicted"/>
<name>A0A9P4R4Y3_9PLEO</name>
<feature type="domain" description="Post-transcriptional regulator MKT1 C-terminal" evidence="1">
    <location>
        <begin position="1"/>
        <end position="121"/>
    </location>
</feature>
<dbReference type="EMBL" id="ML996124">
    <property type="protein sequence ID" value="KAF2736551.1"/>
    <property type="molecule type" value="Genomic_DNA"/>
</dbReference>
<dbReference type="Proteomes" id="UP000799444">
    <property type="component" value="Unassembled WGS sequence"/>
</dbReference>
<sequence length="124" mass="13709">MVEVCAVNMFMTACANREITNLSEISMQLPFLLHLNCALSIAVKSYLDELSSHEDPTSADTKAGVKETATTRYFPQSQNFVADLQSAFEMWDAVAEGVTTAGTLIPTKDQDTWKAAVQWLSSRR</sequence>
<accession>A0A9P4R4Y3</accession>